<dbReference type="AlphaFoldDB" id="A0A4Y2LL67"/>
<dbReference type="EMBL" id="BGPR01005994">
    <property type="protein sequence ID" value="GBN15179.1"/>
    <property type="molecule type" value="Genomic_DNA"/>
</dbReference>
<comment type="caution">
    <text evidence="1">The sequence shown here is derived from an EMBL/GenBank/DDBJ whole genome shotgun (WGS) entry which is preliminary data.</text>
</comment>
<sequence>MFCIIKRPMQLLYSPCRLCLSSESSVFDIHPTIRLITTTLPLVVTTIGFVQKALEAFIEIDAALFQLPLKVKTTGNEARVRPISVHPVSNDSAI</sequence>
<reference evidence="1 2" key="1">
    <citation type="journal article" date="2019" name="Sci. Rep.">
        <title>Orb-weaving spider Araneus ventricosus genome elucidates the spidroin gene catalogue.</title>
        <authorList>
            <person name="Kono N."/>
            <person name="Nakamura H."/>
            <person name="Ohtoshi R."/>
            <person name="Moran D.A.P."/>
            <person name="Shinohara A."/>
            <person name="Yoshida Y."/>
            <person name="Fujiwara M."/>
            <person name="Mori M."/>
            <person name="Tomita M."/>
            <person name="Arakawa K."/>
        </authorList>
    </citation>
    <scope>NUCLEOTIDE SEQUENCE [LARGE SCALE GENOMIC DNA]</scope>
</reference>
<dbReference type="Proteomes" id="UP000499080">
    <property type="component" value="Unassembled WGS sequence"/>
</dbReference>
<evidence type="ECO:0000313" key="2">
    <source>
        <dbReference type="Proteomes" id="UP000499080"/>
    </source>
</evidence>
<evidence type="ECO:0000313" key="1">
    <source>
        <dbReference type="EMBL" id="GBN15179.1"/>
    </source>
</evidence>
<organism evidence="1 2">
    <name type="scientific">Araneus ventricosus</name>
    <name type="common">Orbweaver spider</name>
    <name type="synonym">Epeira ventricosa</name>
    <dbReference type="NCBI Taxonomy" id="182803"/>
    <lineage>
        <taxon>Eukaryota</taxon>
        <taxon>Metazoa</taxon>
        <taxon>Ecdysozoa</taxon>
        <taxon>Arthropoda</taxon>
        <taxon>Chelicerata</taxon>
        <taxon>Arachnida</taxon>
        <taxon>Araneae</taxon>
        <taxon>Araneomorphae</taxon>
        <taxon>Entelegynae</taxon>
        <taxon>Araneoidea</taxon>
        <taxon>Araneidae</taxon>
        <taxon>Araneus</taxon>
    </lineage>
</organism>
<proteinExistence type="predicted"/>
<keyword evidence="2" id="KW-1185">Reference proteome</keyword>
<name>A0A4Y2LL67_ARAVE</name>
<protein>
    <submittedName>
        <fullName evidence="1">Uncharacterized protein</fullName>
    </submittedName>
</protein>
<accession>A0A4Y2LL67</accession>
<gene>
    <name evidence="1" type="ORF">AVEN_117109_1</name>
</gene>